<reference evidence="2" key="1">
    <citation type="submission" date="2018-02" db="EMBL/GenBank/DDBJ databases">
        <title>Rhizophora mucronata_Transcriptome.</title>
        <authorList>
            <person name="Meera S.P."/>
            <person name="Sreeshan A."/>
            <person name="Augustine A."/>
        </authorList>
    </citation>
    <scope>NUCLEOTIDE SEQUENCE</scope>
    <source>
        <tissue evidence="2">Leaf</tissue>
    </source>
</reference>
<evidence type="ECO:0000256" key="1">
    <source>
        <dbReference type="SAM" id="Phobius"/>
    </source>
</evidence>
<accession>A0A2P2N5Q2</accession>
<keyword evidence="1" id="KW-0472">Membrane</keyword>
<name>A0A2P2N5Q2_RHIMU</name>
<feature type="transmembrane region" description="Helical" evidence="1">
    <location>
        <begin position="6"/>
        <end position="28"/>
    </location>
</feature>
<dbReference type="AlphaFoldDB" id="A0A2P2N5Q2"/>
<evidence type="ECO:0000313" key="2">
    <source>
        <dbReference type="EMBL" id="MBX37778.1"/>
    </source>
</evidence>
<keyword evidence="1" id="KW-0812">Transmembrane</keyword>
<dbReference type="EMBL" id="GGEC01057294">
    <property type="protein sequence ID" value="MBX37778.1"/>
    <property type="molecule type" value="Transcribed_RNA"/>
</dbReference>
<proteinExistence type="predicted"/>
<keyword evidence="1" id="KW-1133">Transmembrane helix</keyword>
<sequence>MIKVIWAFFIFLKLMKTMMNLIFFMCFVKPFDCMNM</sequence>
<organism evidence="2">
    <name type="scientific">Rhizophora mucronata</name>
    <name type="common">Asiatic mangrove</name>
    <dbReference type="NCBI Taxonomy" id="61149"/>
    <lineage>
        <taxon>Eukaryota</taxon>
        <taxon>Viridiplantae</taxon>
        <taxon>Streptophyta</taxon>
        <taxon>Embryophyta</taxon>
        <taxon>Tracheophyta</taxon>
        <taxon>Spermatophyta</taxon>
        <taxon>Magnoliopsida</taxon>
        <taxon>eudicotyledons</taxon>
        <taxon>Gunneridae</taxon>
        <taxon>Pentapetalae</taxon>
        <taxon>rosids</taxon>
        <taxon>fabids</taxon>
        <taxon>Malpighiales</taxon>
        <taxon>Rhizophoraceae</taxon>
        <taxon>Rhizophora</taxon>
    </lineage>
</organism>
<protein>
    <submittedName>
        <fullName evidence="2">Uncharacterized protein</fullName>
    </submittedName>
</protein>